<dbReference type="PROSITE" id="PS51186">
    <property type="entry name" value="GNAT"/>
    <property type="match status" value="1"/>
</dbReference>
<dbReference type="PROSITE" id="PS50016">
    <property type="entry name" value="ZF_PHD_2"/>
    <property type="match status" value="1"/>
</dbReference>
<feature type="domain" description="PHD-type" evidence="8">
    <location>
        <begin position="219"/>
        <end position="264"/>
    </location>
</feature>
<dbReference type="Pfam" id="PF23209">
    <property type="entry name" value="IDM1_C"/>
    <property type="match status" value="1"/>
</dbReference>
<feature type="compositionally biased region" description="Low complexity" evidence="7">
    <location>
        <begin position="16"/>
        <end position="27"/>
    </location>
</feature>
<dbReference type="SUPFAM" id="SSF55729">
    <property type="entry name" value="Acyl-CoA N-acyltransferases (Nat)"/>
    <property type="match status" value="1"/>
</dbReference>
<protein>
    <submittedName>
        <fullName evidence="10">Uncharacterized protein</fullName>
    </submittedName>
</protein>
<dbReference type="Pfam" id="PF16135">
    <property type="entry name" value="TDBD"/>
    <property type="match status" value="1"/>
</dbReference>
<evidence type="ECO:0000259" key="8">
    <source>
        <dbReference type="PROSITE" id="PS50016"/>
    </source>
</evidence>
<evidence type="ECO:0000256" key="3">
    <source>
        <dbReference type="ARBA" id="ARBA00022771"/>
    </source>
</evidence>
<keyword evidence="2" id="KW-0479">Metal-binding</keyword>
<dbReference type="GO" id="GO:0006357">
    <property type="term" value="P:regulation of transcription by RNA polymerase II"/>
    <property type="evidence" value="ECO:0007669"/>
    <property type="project" value="TreeGrafter"/>
</dbReference>
<evidence type="ECO:0000259" key="9">
    <source>
        <dbReference type="PROSITE" id="PS51186"/>
    </source>
</evidence>
<dbReference type="InterPro" id="IPR056511">
    <property type="entry name" value="IDM1_C"/>
</dbReference>
<keyword evidence="3 6" id="KW-0863">Zinc-finger</keyword>
<dbReference type="GO" id="GO:0016747">
    <property type="term" value="F:acyltransferase activity, transferring groups other than amino-acyl groups"/>
    <property type="evidence" value="ECO:0007669"/>
    <property type="project" value="InterPro"/>
</dbReference>
<comment type="subcellular location">
    <subcellularLocation>
        <location evidence="1">Nucleus</location>
    </subcellularLocation>
</comment>
<dbReference type="InterPro" id="IPR000182">
    <property type="entry name" value="GNAT_dom"/>
</dbReference>
<dbReference type="InterPro" id="IPR001965">
    <property type="entry name" value="Znf_PHD"/>
</dbReference>
<dbReference type="AlphaFoldDB" id="A0AAE1J257"/>
<feature type="region of interest" description="Disordered" evidence="7">
    <location>
        <begin position="1"/>
        <end position="36"/>
    </location>
</feature>
<dbReference type="InterPro" id="IPR016181">
    <property type="entry name" value="Acyl_CoA_acyltransferase"/>
</dbReference>
<feature type="domain" description="N-acetyltransferase" evidence="9">
    <location>
        <begin position="364"/>
        <end position="510"/>
    </location>
</feature>
<name>A0AAE1J257_9FABA</name>
<dbReference type="GO" id="GO:0003714">
    <property type="term" value="F:transcription corepressor activity"/>
    <property type="evidence" value="ECO:0007669"/>
    <property type="project" value="InterPro"/>
</dbReference>
<dbReference type="Proteomes" id="UP001293593">
    <property type="component" value="Unassembled WGS sequence"/>
</dbReference>
<dbReference type="CDD" id="cd04301">
    <property type="entry name" value="NAT_SF"/>
    <property type="match status" value="1"/>
</dbReference>
<accession>A0AAE1J257</accession>
<evidence type="ECO:0000256" key="5">
    <source>
        <dbReference type="ARBA" id="ARBA00023242"/>
    </source>
</evidence>
<dbReference type="SMART" id="SM00249">
    <property type="entry name" value="PHD"/>
    <property type="match status" value="1"/>
</dbReference>
<dbReference type="InterPro" id="IPR013083">
    <property type="entry name" value="Znf_RING/FYVE/PHD"/>
</dbReference>
<dbReference type="PANTHER" id="PTHR46309">
    <property type="entry name" value="PHD FINGER PROTEIN 12"/>
    <property type="match status" value="1"/>
</dbReference>
<feature type="compositionally biased region" description="Basic and acidic residues" evidence="7">
    <location>
        <begin position="77"/>
        <end position="93"/>
    </location>
</feature>
<dbReference type="InterPro" id="IPR032308">
    <property type="entry name" value="TDBD"/>
</dbReference>
<evidence type="ECO:0000313" key="10">
    <source>
        <dbReference type="EMBL" id="KAK4260339.1"/>
    </source>
</evidence>
<dbReference type="EMBL" id="JAWXYG010000010">
    <property type="protein sequence ID" value="KAK4260339.1"/>
    <property type="molecule type" value="Genomic_DNA"/>
</dbReference>
<dbReference type="PANTHER" id="PTHR46309:SF5">
    <property type="entry name" value="GNAT FAMILY ACETYLTRANSFERASE"/>
    <property type="match status" value="1"/>
</dbReference>
<dbReference type="InterPro" id="IPR042163">
    <property type="entry name" value="PHF12"/>
</dbReference>
<reference evidence="10" key="1">
    <citation type="submission" date="2023-10" db="EMBL/GenBank/DDBJ databases">
        <title>Chromosome-level genome of the transformable northern wattle, Acacia crassicarpa.</title>
        <authorList>
            <person name="Massaro I."/>
            <person name="Sinha N.R."/>
            <person name="Poethig S."/>
            <person name="Leichty A.R."/>
        </authorList>
    </citation>
    <scope>NUCLEOTIDE SEQUENCE</scope>
    <source>
        <strain evidence="10">Acra3RX</strain>
        <tissue evidence="10">Leaf</tissue>
    </source>
</reference>
<dbReference type="InterPro" id="IPR019787">
    <property type="entry name" value="Znf_PHD-finger"/>
</dbReference>
<dbReference type="Pfam" id="PF00628">
    <property type="entry name" value="PHD"/>
    <property type="match status" value="1"/>
</dbReference>
<dbReference type="Gene3D" id="3.40.630.30">
    <property type="match status" value="1"/>
</dbReference>
<dbReference type="Gene3D" id="3.30.40.10">
    <property type="entry name" value="Zinc/RING finger domain, C3HC4 (zinc finger)"/>
    <property type="match status" value="1"/>
</dbReference>
<keyword evidence="4" id="KW-0862">Zinc</keyword>
<evidence type="ECO:0000256" key="2">
    <source>
        <dbReference type="ARBA" id="ARBA00022723"/>
    </source>
</evidence>
<keyword evidence="11" id="KW-1185">Reference proteome</keyword>
<proteinExistence type="predicted"/>
<evidence type="ECO:0000256" key="6">
    <source>
        <dbReference type="PROSITE-ProRule" id="PRU00146"/>
    </source>
</evidence>
<dbReference type="CDD" id="cd15532">
    <property type="entry name" value="PHD2_CHD_II"/>
    <property type="match status" value="1"/>
</dbReference>
<gene>
    <name evidence="10" type="ORF">QN277_003467</name>
</gene>
<sequence length="526" mass="59803">MAHSLRQRKQSTNYADSGSPGSDSIGSNADYLSRTCNRRKKKRNLTLCSTATKETKTTNSSVNLTARRRRGHTSKKRVQEVQNKEASDPTSSNKKDVTLCADQLSSNKTTILSWLIDCNVIKEGEHVTCSNEIKGNPAKIGKIARGAILCSCCHREYSVWGFEKHCEIDLKKPYQDIHLLEKRASLLEFIRIAWQENGELKHLEAHSSKRTRNSKDNHDYACPVCGDGGDLICCDKCLATYHLDCLNLERLPEGDWFCPYCVCKHCGLGDKSKQLIACFQCNKKFEWGCFKEFEKDALKDALDPDCSRLYCGQSCRQAYEMLEGSVGVRNEMTGSYTWRVIRPMDGTSTVSKHQYFENNVKVAITWKLMNEAFVPIVDRYSGHNVVQSVLYSLGSELPRIDYSRFYTFILEKDDEVVSAASVRVHGQRLAEMAFMATHKNYQRKGYCGYLLAIVESVLRRLSVQSLIIPAIPERASMWRDKFGFSDLTIELKRELASFNILMFLESLLLVKDLGRQKNLIAVTDLF</sequence>
<organism evidence="10 11">
    <name type="scientific">Acacia crassicarpa</name>
    <name type="common">northern wattle</name>
    <dbReference type="NCBI Taxonomy" id="499986"/>
    <lineage>
        <taxon>Eukaryota</taxon>
        <taxon>Viridiplantae</taxon>
        <taxon>Streptophyta</taxon>
        <taxon>Embryophyta</taxon>
        <taxon>Tracheophyta</taxon>
        <taxon>Spermatophyta</taxon>
        <taxon>Magnoliopsida</taxon>
        <taxon>eudicotyledons</taxon>
        <taxon>Gunneridae</taxon>
        <taxon>Pentapetalae</taxon>
        <taxon>rosids</taxon>
        <taxon>fabids</taxon>
        <taxon>Fabales</taxon>
        <taxon>Fabaceae</taxon>
        <taxon>Caesalpinioideae</taxon>
        <taxon>mimosoid clade</taxon>
        <taxon>Acacieae</taxon>
        <taxon>Acacia</taxon>
    </lineage>
</organism>
<dbReference type="GO" id="GO:0008270">
    <property type="term" value="F:zinc ion binding"/>
    <property type="evidence" value="ECO:0007669"/>
    <property type="project" value="UniProtKB-KW"/>
</dbReference>
<dbReference type="SUPFAM" id="SSF57903">
    <property type="entry name" value="FYVE/PHD zinc finger"/>
    <property type="match status" value="1"/>
</dbReference>
<evidence type="ECO:0000256" key="7">
    <source>
        <dbReference type="SAM" id="MobiDB-lite"/>
    </source>
</evidence>
<evidence type="ECO:0000313" key="11">
    <source>
        <dbReference type="Proteomes" id="UP001293593"/>
    </source>
</evidence>
<comment type="caution">
    <text evidence="10">The sequence shown here is derived from an EMBL/GenBank/DDBJ whole genome shotgun (WGS) entry which is preliminary data.</text>
</comment>
<evidence type="ECO:0000256" key="1">
    <source>
        <dbReference type="ARBA" id="ARBA00004123"/>
    </source>
</evidence>
<feature type="region of interest" description="Disordered" evidence="7">
    <location>
        <begin position="57"/>
        <end position="93"/>
    </location>
</feature>
<keyword evidence="5" id="KW-0539">Nucleus</keyword>
<feature type="compositionally biased region" description="Basic residues" evidence="7">
    <location>
        <begin position="66"/>
        <end position="76"/>
    </location>
</feature>
<dbReference type="GO" id="GO:0005634">
    <property type="term" value="C:nucleus"/>
    <property type="evidence" value="ECO:0007669"/>
    <property type="project" value="UniProtKB-SubCell"/>
</dbReference>
<evidence type="ECO:0000256" key="4">
    <source>
        <dbReference type="ARBA" id="ARBA00022833"/>
    </source>
</evidence>
<dbReference type="InterPro" id="IPR011011">
    <property type="entry name" value="Znf_FYVE_PHD"/>
</dbReference>